<proteinExistence type="predicted"/>
<keyword evidence="4" id="KW-0539">Nucleus</keyword>
<dbReference type="PROSITE" id="PS50020">
    <property type="entry name" value="WW_DOMAIN_2"/>
    <property type="match status" value="1"/>
</dbReference>
<reference evidence="7 8" key="1">
    <citation type="submission" date="2024-02" db="EMBL/GenBank/DDBJ databases">
        <authorList>
            <person name="Daric V."/>
            <person name="Darras S."/>
        </authorList>
    </citation>
    <scope>NUCLEOTIDE SEQUENCE [LARGE SCALE GENOMIC DNA]</scope>
</reference>
<dbReference type="PROSITE" id="PS01159">
    <property type="entry name" value="WW_DOMAIN_1"/>
    <property type="match status" value="1"/>
</dbReference>
<feature type="compositionally biased region" description="Low complexity" evidence="5">
    <location>
        <begin position="362"/>
        <end position="371"/>
    </location>
</feature>
<evidence type="ECO:0000256" key="4">
    <source>
        <dbReference type="ARBA" id="ARBA00023242"/>
    </source>
</evidence>
<feature type="region of interest" description="Disordered" evidence="5">
    <location>
        <begin position="179"/>
        <end position="220"/>
    </location>
</feature>
<keyword evidence="3" id="KW-0963">Cytoplasm</keyword>
<feature type="region of interest" description="Disordered" evidence="5">
    <location>
        <begin position="352"/>
        <end position="379"/>
    </location>
</feature>
<evidence type="ECO:0000256" key="1">
    <source>
        <dbReference type="ARBA" id="ARBA00004123"/>
    </source>
</evidence>
<sequence>MHRNTGGYGYYGSGSGAKPVQAPLPAGWEAKYDPQSRKWFYINHATKTTQWVDPRLGLQQTPTSSTKFIQSSPAVKRAPETTSFIDADPAKIKTIKSKYNINDELVRSLLRTHNNNVDKVEASLKEMGYKLKVEPSPNMVSLLKLQYPTAAEFTIRDQLIQTNNNVQAARLNLQALGYKRGDGSSKSSATTSNVPKTTPVKKTTPQKVKQKKTASQISEEKRKAKITLKKAFPNVDDTTLDLCLSVSDNNVELAKGILKKKQEDDKKKKTTARISREVSTPSPSKPTEVSTASFEPVVFGDEPSTSVEVIPSKAYAFILKRRYPDAFEYEINDQLLATKNDLEKASEAMERLGYKKEEKTKPSPSNTSTSTINLKQTAQTRLKTQYQKAKTTKTVKVLNNAYKSALRMEPVGPNTGLCKGPDPTMLLQTYVEKLGPNRANRMGPQRSNRGGPQRENHSGPARIAVGPSGYAIMI</sequence>
<dbReference type="EMBL" id="CAWYQH010000002">
    <property type="protein sequence ID" value="CAK8673494.1"/>
    <property type="molecule type" value="Genomic_DNA"/>
</dbReference>
<feature type="compositionally biased region" description="Polar residues" evidence="5">
    <location>
        <begin position="184"/>
        <end position="193"/>
    </location>
</feature>
<dbReference type="PANTHER" id="PTHR17616:SF8">
    <property type="entry name" value="TRANSCRIPTIONAL COACTIVATOR YORKIE"/>
    <property type="match status" value="1"/>
</dbReference>
<evidence type="ECO:0000313" key="7">
    <source>
        <dbReference type="EMBL" id="CAK8673494.1"/>
    </source>
</evidence>
<dbReference type="Gene3D" id="2.20.70.10">
    <property type="match status" value="1"/>
</dbReference>
<name>A0ABP0F1A1_CLALP</name>
<evidence type="ECO:0000256" key="2">
    <source>
        <dbReference type="ARBA" id="ARBA00004496"/>
    </source>
</evidence>
<evidence type="ECO:0000259" key="6">
    <source>
        <dbReference type="PROSITE" id="PS50020"/>
    </source>
</evidence>
<feature type="compositionally biased region" description="Polar residues" evidence="5">
    <location>
        <begin position="277"/>
        <end position="291"/>
    </location>
</feature>
<feature type="compositionally biased region" description="Low complexity" evidence="5">
    <location>
        <begin position="194"/>
        <end position="207"/>
    </location>
</feature>
<dbReference type="PANTHER" id="PTHR17616">
    <property type="entry name" value="YES-ASSOCIATED PROTEIN YAP1 FAMILY MEMBER"/>
    <property type="match status" value="1"/>
</dbReference>
<feature type="domain" description="WW" evidence="6">
    <location>
        <begin position="22"/>
        <end position="56"/>
    </location>
</feature>
<protein>
    <recommendedName>
        <fullName evidence="6">WW domain-containing protein</fullName>
    </recommendedName>
</protein>
<accession>A0ABP0F1A1</accession>
<dbReference type="InterPro" id="IPR051583">
    <property type="entry name" value="YAP1"/>
</dbReference>
<organism evidence="7 8">
    <name type="scientific">Clavelina lepadiformis</name>
    <name type="common">Light-bulb sea squirt</name>
    <name type="synonym">Ascidia lepadiformis</name>
    <dbReference type="NCBI Taxonomy" id="159417"/>
    <lineage>
        <taxon>Eukaryota</taxon>
        <taxon>Metazoa</taxon>
        <taxon>Chordata</taxon>
        <taxon>Tunicata</taxon>
        <taxon>Ascidiacea</taxon>
        <taxon>Aplousobranchia</taxon>
        <taxon>Clavelinidae</taxon>
        <taxon>Clavelina</taxon>
    </lineage>
</organism>
<dbReference type="Proteomes" id="UP001642483">
    <property type="component" value="Unassembled WGS sequence"/>
</dbReference>
<evidence type="ECO:0000256" key="3">
    <source>
        <dbReference type="ARBA" id="ARBA00022490"/>
    </source>
</evidence>
<keyword evidence="8" id="KW-1185">Reference proteome</keyword>
<gene>
    <name evidence="7" type="ORF">CVLEPA_LOCUS3284</name>
</gene>
<comment type="caution">
    <text evidence="7">The sequence shown here is derived from an EMBL/GenBank/DDBJ whole genome shotgun (WGS) entry which is preliminary data.</text>
</comment>
<comment type="subcellular location">
    <subcellularLocation>
        <location evidence="2">Cytoplasm</location>
    </subcellularLocation>
    <subcellularLocation>
        <location evidence="1">Nucleus</location>
    </subcellularLocation>
</comment>
<evidence type="ECO:0000313" key="8">
    <source>
        <dbReference type="Proteomes" id="UP001642483"/>
    </source>
</evidence>
<feature type="compositionally biased region" description="Basic and acidic residues" evidence="5">
    <location>
        <begin position="352"/>
        <end position="361"/>
    </location>
</feature>
<dbReference type="SUPFAM" id="SSF51045">
    <property type="entry name" value="WW domain"/>
    <property type="match status" value="1"/>
</dbReference>
<feature type="region of interest" description="Disordered" evidence="5">
    <location>
        <begin position="436"/>
        <end position="466"/>
    </location>
</feature>
<evidence type="ECO:0000256" key="5">
    <source>
        <dbReference type="SAM" id="MobiDB-lite"/>
    </source>
</evidence>
<feature type="region of interest" description="Disordered" evidence="5">
    <location>
        <begin position="261"/>
        <end position="291"/>
    </location>
</feature>
<dbReference type="CDD" id="cd00201">
    <property type="entry name" value="WW"/>
    <property type="match status" value="1"/>
</dbReference>
<dbReference type="InterPro" id="IPR001202">
    <property type="entry name" value="WW_dom"/>
</dbReference>
<dbReference type="InterPro" id="IPR036020">
    <property type="entry name" value="WW_dom_sf"/>
</dbReference>
<dbReference type="Pfam" id="PF00397">
    <property type="entry name" value="WW"/>
    <property type="match status" value="1"/>
</dbReference>
<dbReference type="SMART" id="SM00456">
    <property type="entry name" value="WW"/>
    <property type="match status" value="1"/>
</dbReference>